<evidence type="ECO:0000256" key="2">
    <source>
        <dbReference type="ARBA" id="ARBA00007886"/>
    </source>
</evidence>
<evidence type="ECO:0000259" key="9">
    <source>
        <dbReference type="Pfam" id="PF25198"/>
    </source>
</evidence>
<dbReference type="PROSITE" id="PS51257">
    <property type="entry name" value="PROKAR_LIPOPROTEIN"/>
    <property type="match status" value="1"/>
</dbReference>
<keyword evidence="4" id="KW-0732">Signal</keyword>
<feature type="domain" description="Spore germination GerAC-like C-terminal" evidence="8">
    <location>
        <begin position="198"/>
        <end position="368"/>
    </location>
</feature>
<name>A0A4Y3PDR4_BREPA</name>
<dbReference type="Pfam" id="PF25198">
    <property type="entry name" value="Spore_GerAC_N"/>
    <property type="match status" value="1"/>
</dbReference>
<dbReference type="Pfam" id="PF05504">
    <property type="entry name" value="Spore_GerAC"/>
    <property type="match status" value="1"/>
</dbReference>
<dbReference type="GO" id="GO:0009847">
    <property type="term" value="P:spore germination"/>
    <property type="evidence" value="ECO:0007669"/>
    <property type="project" value="InterPro"/>
</dbReference>
<feature type="domain" description="Spore germination protein N-terminal" evidence="9">
    <location>
        <begin position="22"/>
        <end position="188"/>
    </location>
</feature>
<keyword evidence="3" id="KW-0309">Germination</keyword>
<dbReference type="Gene3D" id="3.30.300.210">
    <property type="entry name" value="Nutrient germinant receptor protein C, domain 3"/>
    <property type="match status" value="1"/>
</dbReference>
<evidence type="ECO:0000313" key="11">
    <source>
        <dbReference type="Proteomes" id="UP000316882"/>
    </source>
</evidence>
<accession>A0A4Y3PDR4</accession>
<protein>
    <submittedName>
        <fullName evidence="10">Germination protein</fullName>
    </submittedName>
</protein>
<evidence type="ECO:0000256" key="3">
    <source>
        <dbReference type="ARBA" id="ARBA00022544"/>
    </source>
</evidence>
<reference evidence="10 11" key="1">
    <citation type="submission" date="2019-06" db="EMBL/GenBank/DDBJ databases">
        <title>Whole genome shotgun sequence of Brevibacillus parabrevis NBRC 12334.</title>
        <authorList>
            <person name="Hosoyama A."/>
            <person name="Uohara A."/>
            <person name="Ohji S."/>
            <person name="Ichikawa N."/>
        </authorList>
    </citation>
    <scope>NUCLEOTIDE SEQUENCE [LARGE SCALE GENOMIC DNA]</scope>
    <source>
        <strain evidence="10 11">NBRC 12334</strain>
    </source>
</reference>
<organism evidence="10 11">
    <name type="scientific">Brevibacillus parabrevis</name>
    <dbReference type="NCBI Taxonomy" id="54914"/>
    <lineage>
        <taxon>Bacteria</taxon>
        <taxon>Bacillati</taxon>
        <taxon>Bacillota</taxon>
        <taxon>Bacilli</taxon>
        <taxon>Bacillales</taxon>
        <taxon>Paenibacillaceae</taxon>
        <taxon>Brevibacillus</taxon>
    </lineage>
</organism>
<keyword evidence="5" id="KW-0472">Membrane</keyword>
<sequence length="371" mass="42395">MSKAGKLLLISALFFFLSGCMDRIDLEDATITLMAGVDVNEKDELLFYLSSPVFSREAKKKSEEFGVKAESFRQARARLDEMVTGLTLSGKIQAIVLGKRLLEHPDWFKILDVIFRDARFTVNARMVYFDGEVGDLFHFQPPDKPRLSLHLTKLIDTANQRNLTVRTRAQDFHRQMFEKGINPTITAVGKEKAIKILGTAVLSKEGTYVELLQSQETMLLQLFLHGKEGEVTFTVPIPAPNDSKKMIKHRVSLIAKQASKKVKTTFRDGKFHFEVKMKFGGGISERLFPFDMEKDYKDMEQMVNAELRKEFEKLVVKCQQNEVDPFGFGLYARAHAYQEWKKVQDNWPKAFAQAEVKFVPELSIKGNGVIR</sequence>
<keyword evidence="7" id="KW-0449">Lipoprotein</keyword>
<evidence type="ECO:0000256" key="5">
    <source>
        <dbReference type="ARBA" id="ARBA00023136"/>
    </source>
</evidence>
<evidence type="ECO:0000256" key="6">
    <source>
        <dbReference type="ARBA" id="ARBA00023139"/>
    </source>
</evidence>
<dbReference type="InterPro" id="IPR038501">
    <property type="entry name" value="Spore_GerAC_C_sf"/>
</dbReference>
<keyword evidence="11" id="KW-1185">Reference proteome</keyword>
<evidence type="ECO:0000256" key="4">
    <source>
        <dbReference type="ARBA" id="ARBA00022729"/>
    </source>
</evidence>
<dbReference type="GeneID" id="87611419"/>
<dbReference type="AlphaFoldDB" id="A0A4Y3PDR4"/>
<dbReference type="EMBL" id="BJMH01000008">
    <property type="protein sequence ID" value="GEB32572.1"/>
    <property type="molecule type" value="Genomic_DNA"/>
</dbReference>
<comment type="similarity">
    <text evidence="2">Belongs to the GerABKC lipoprotein family.</text>
</comment>
<evidence type="ECO:0000256" key="7">
    <source>
        <dbReference type="ARBA" id="ARBA00023288"/>
    </source>
</evidence>
<keyword evidence="6" id="KW-0564">Palmitate</keyword>
<dbReference type="RefSeq" id="WP_122964419.1">
    <property type="nucleotide sequence ID" value="NZ_BJMH01000008.1"/>
</dbReference>
<comment type="caution">
    <text evidence="10">The sequence shown here is derived from an EMBL/GenBank/DDBJ whole genome shotgun (WGS) entry which is preliminary data.</text>
</comment>
<proteinExistence type="inferred from homology"/>
<dbReference type="PANTHER" id="PTHR35789">
    <property type="entry name" value="SPORE GERMINATION PROTEIN B3"/>
    <property type="match status" value="1"/>
</dbReference>
<dbReference type="InterPro" id="IPR046953">
    <property type="entry name" value="Spore_GerAC-like_C"/>
</dbReference>
<dbReference type="Proteomes" id="UP000316882">
    <property type="component" value="Unassembled WGS sequence"/>
</dbReference>
<dbReference type="PANTHER" id="PTHR35789:SF1">
    <property type="entry name" value="SPORE GERMINATION PROTEIN B3"/>
    <property type="match status" value="1"/>
</dbReference>
<dbReference type="GO" id="GO:0016020">
    <property type="term" value="C:membrane"/>
    <property type="evidence" value="ECO:0007669"/>
    <property type="project" value="UniProtKB-SubCell"/>
</dbReference>
<dbReference type="STRING" id="54914.AV540_06935"/>
<dbReference type="NCBIfam" id="TIGR02887">
    <property type="entry name" value="spore_ger_x_C"/>
    <property type="match status" value="1"/>
</dbReference>
<dbReference type="InterPro" id="IPR008844">
    <property type="entry name" value="Spore_GerAC-like"/>
</dbReference>
<evidence type="ECO:0000313" key="10">
    <source>
        <dbReference type="EMBL" id="GEB32572.1"/>
    </source>
</evidence>
<dbReference type="InterPro" id="IPR057336">
    <property type="entry name" value="GerAC_N"/>
</dbReference>
<comment type="subcellular location">
    <subcellularLocation>
        <location evidence="1">Membrane</location>
        <topology evidence="1">Lipid-anchor</topology>
    </subcellularLocation>
</comment>
<evidence type="ECO:0000259" key="8">
    <source>
        <dbReference type="Pfam" id="PF05504"/>
    </source>
</evidence>
<evidence type="ECO:0000256" key="1">
    <source>
        <dbReference type="ARBA" id="ARBA00004635"/>
    </source>
</evidence>
<gene>
    <name evidence="10" type="primary">gerQC</name>
    <name evidence="10" type="ORF">BPA01_21520</name>
</gene>